<dbReference type="EMBL" id="MEIL01000019">
    <property type="protein sequence ID" value="PIT40504.1"/>
    <property type="molecule type" value="Genomic_DNA"/>
</dbReference>
<proteinExistence type="predicted"/>
<evidence type="ECO:0000313" key="2">
    <source>
        <dbReference type="Proteomes" id="UP000230202"/>
    </source>
</evidence>
<keyword evidence="2" id="KW-1185">Reference proteome</keyword>
<protein>
    <submittedName>
        <fullName evidence="1">Uncharacterized protein</fullName>
    </submittedName>
</protein>
<gene>
    <name evidence="1" type="ORF">BHC54_02340</name>
</gene>
<dbReference type="RefSeq" id="WP_100151639.1">
    <property type="nucleotide sequence ID" value="NZ_MEIL01000019.1"/>
</dbReference>
<name>A0A2N9X816_9NEIS</name>
<organism evidence="1 2">
    <name type="scientific">Snodgrassella alvi</name>
    <dbReference type="NCBI Taxonomy" id="1196083"/>
    <lineage>
        <taxon>Bacteria</taxon>
        <taxon>Pseudomonadati</taxon>
        <taxon>Pseudomonadota</taxon>
        <taxon>Betaproteobacteria</taxon>
        <taxon>Neisseriales</taxon>
        <taxon>Neisseriaceae</taxon>
        <taxon>Snodgrassella</taxon>
    </lineage>
</organism>
<sequence>MIEINTFIKIGHDQFMNFSAYNYEIKDVNNIEGSIHLNINRVILLKYNMCDYIDKLWANLVQGLEEIKNNNEFKTHFDRQPIEIKLKPIGNDVLVSVNSNLKVEALINKKYFIKAMSEHALYFFNKLSGFNKIQENRYQSEIKQLERICL</sequence>
<dbReference type="AlphaFoldDB" id="A0A2N9X816"/>
<dbReference type="Proteomes" id="UP000230202">
    <property type="component" value="Unassembled WGS sequence"/>
</dbReference>
<comment type="caution">
    <text evidence="1">The sequence shown here is derived from an EMBL/GenBank/DDBJ whole genome shotgun (WGS) entry which is preliminary data.</text>
</comment>
<evidence type="ECO:0000313" key="1">
    <source>
        <dbReference type="EMBL" id="PIT40504.1"/>
    </source>
</evidence>
<reference evidence="1" key="1">
    <citation type="journal article" date="2017" name="MBio">
        <title>Type VI secretion-mediated competition in the bee gut microbiome.</title>
        <authorList>
            <person name="Steele M.I."/>
            <person name="Kwong W.K."/>
            <person name="Powell J.E."/>
            <person name="Whiteley M."/>
            <person name="Moran N.A."/>
        </authorList>
    </citation>
    <scope>NUCLEOTIDE SEQUENCE [LARGE SCALE GENOMIC DNA]</scope>
    <source>
        <strain evidence="1">WkB273</strain>
    </source>
</reference>
<accession>A0A2N9X816</accession>